<evidence type="ECO:0000256" key="3">
    <source>
        <dbReference type="ARBA" id="ARBA00023015"/>
    </source>
</evidence>
<evidence type="ECO:0000256" key="2">
    <source>
        <dbReference type="ARBA" id="ARBA00009788"/>
    </source>
</evidence>
<feature type="compositionally biased region" description="Basic residues" evidence="6">
    <location>
        <begin position="99"/>
        <end position="109"/>
    </location>
</feature>
<organism evidence="8 9">
    <name type="scientific">Monilinia laxa</name>
    <name type="common">Brown rot fungus</name>
    <name type="synonym">Sclerotinia laxa</name>
    <dbReference type="NCBI Taxonomy" id="61186"/>
    <lineage>
        <taxon>Eukaryota</taxon>
        <taxon>Fungi</taxon>
        <taxon>Dikarya</taxon>
        <taxon>Ascomycota</taxon>
        <taxon>Pezizomycotina</taxon>
        <taxon>Leotiomycetes</taxon>
        <taxon>Helotiales</taxon>
        <taxon>Sclerotiniaceae</taxon>
        <taxon>Monilinia</taxon>
    </lineage>
</organism>
<evidence type="ECO:0000256" key="5">
    <source>
        <dbReference type="ARBA" id="ARBA00023242"/>
    </source>
</evidence>
<comment type="caution">
    <text evidence="8">The sequence shown here is derived from an EMBL/GenBank/DDBJ whole genome shotgun (WGS) entry which is preliminary data.</text>
</comment>
<dbReference type="Gene3D" id="1.10.20.10">
    <property type="entry name" value="Histone, subunit A"/>
    <property type="match status" value="1"/>
</dbReference>
<keyword evidence="5" id="KW-0539">Nucleus</keyword>
<dbReference type="GO" id="GO:0005669">
    <property type="term" value="C:transcription factor TFIID complex"/>
    <property type="evidence" value="ECO:0007669"/>
    <property type="project" value="InterPro"/>
</dbReference>
<comment type="subcellular location">
    <subcellularLocation>
        <location evidence="1">Nucleus</location>
    </subcellularLocation>
</comment>
<dbReference type="InterPro" id="IPR045127">
    <property type="entry name" value="TAF11-like"/>
</dbReference>
<sequence length="333" mass="36580">MASPPSPAEFRKNSLSLTIPPNPVPLSATTLSHTRRASEVISIKRRKASMISTTSTHSAHPLRQTSFPPESAEFTPGYERSPSVDNVSLVSGSVAGGQSKRKRARKSKGGKSDFEGSNAGGAMKSDGHASKKRRTSAGNIEEEEEEDNNVDQTMTSMTSSIEEKQREIQRRALLANHLDPEQFERYTAMRAVKFPDATIRRIVNQTLSQSVPGTVILAVKSVAKQFVGELIEGARKVQTQWIAAGEPNSGFIVPRVENTDTTTVAGEENGEEVKPIEEFRRAPLQADHLREALRRLRQGNEDGLAGQLNLWQLQQHSGVERFGSRVGGKRLFK</sequence>
<evidence type="ECO:0000259" key="7">
    <source>
        <dbReference type="Pfam" id="PF04719"/>
    </source>
</evidence>
<dbReference type="CDD" id="cd08048">
    <property type="entry name" value="HFD_TAF11"/>
    <property type="match status" value="1"/>
</dbReference>
<dbReference type="PANTHER" id="PTHR13218">
    <property type="entry name" value="TRANSCRIPTION INITIATION FACTOR TFIID SUBUNIT 11-RELATED"/>
    <property type="match status" value="1"/>
</dbReference>
<dbReference type="OrthoDB" id="28335at2759"/>
<dbReference type="InterPro" id="IPR006809">
    <property type="entry name" value="TAFII28_dom"/>
</dbReference>
<dbReference type="PANTHER" id="PTHR13218:SF8">
    <property type="entry name" value="TRANSCRIPTION INITIATION FACTOR TFIID SUBUNIT 11"/>
    <property type="match status" value="1"/>
</dbReference>
<feature type="region of interest" description="Disordered" evidence="6">
    <location>
        <begin position="1"/>
        <end position="162"/>
    </location>
</feature>
<keyword evidence="9" id="KW-1185">Reference proteome</keyword>
<feature type="compositionally biased region" description="Acidic residues" evidence="6">
    <location>
        <begin position="140"/>
        <end position="149"/>
    </location>
</feature>
<feature type="domain" description="TAFII28-like protein" evidence="7">
    <location>
        <begin position="174"/>
        <end position="295"/>
    </location>
</feature>
<dbReference type="SUPFAM" id="SSF47113">
    <property type="entry name" value="Histone-fold"/>
    <property type="match status" value="1"/>
</dbReference>
<proteinExistence type="inferred from homology"/>
<evidence type="ECO:0000256" key="1">
    <source>
        <dbReference type="ARBA" id="ARBA00004123"/>
    </source>
</evidence>
<dbReference type="InterPro" id="IPR009072">
    <property type="entry name" value="Histone-fold"/>
</dbReference>
<gene>
    <name evidence="8" type="ORF">EYC80_005431</name>
</gene>
<keyword evidence="3" id="KW-0805">Transcription regulation</keyword>
<protein>
    <recommendedName>
        <fullName evidence="7">TAFII28-like protein domain-containing protein</fullName>
    </recommendedName>
</protein>
<evidence type="ECO:0000256" key="6">
    <source>
        <dbReference type="SAM" id="MobiDB-lite"/>
    </source>
</evidence>
<feature type="compositionally biased region" description="Polar residues" evidence="6">
    <location>
        <begin position="50"/>
        <end position="68"/>
    </location>
</feature>
<dbReference type="GO" id="GO:0046982">
    <property type="term" value="F:protein heterodimerization activity"/>
    <property type="evidence" value="ECO:0007669"/>
    <property type="project" value="InterPro"/>
</dbReference>
<reference evidence="8 9" key="1">
    <citation type="submission" date="2019-06" db="EMBL/GenBank/DDBJ databases">
        <title>Genome Sequence of the Brown Rot Fungal Pathogen Monilinia laxa.</title>
        <authorList>
            <person name="De Miccolis Angelini R.M."/>
            <person name="Landi L."/>
            <person name="Abate D."/>
            <person name="Pollastro S."/>
            <person name="Romanazzi G."/>
            <person name="Faretra F."/>
        </authorList>
    </citation>
    <scope>NUCLEOTIDE SEQUENCE [LARGE SCALE GENOMIC DNA]</scope>
    <source>
        <strain evidence="8 9">Mlax316</strain>
    </source>
</reference>
<dbReference type="GO" id="GO:0016251">
    <property type="term" value="F:RNA polymerase II general transcription initiation factor activity"/>
    <property type="evidence" value="ECO:0007669"/>
    <property type="project" value="TreeGrafter"/>
</dbReference>
<dbReference type="EMBL" id="VIGI01000002">
    <property type="protein sequence ID" value="KAB8304093.1"/>
    <property type="molecule type" value="Genomic_DNA"/>
</dbReference>
<dbReference type="GO" id="GO:0051123">
    <property type="term" value="P:RNA polymerase II preinitiation complex assembly"/>
    <property type="evidence" value="ECO:0007669"/>
    <property type="project" value="InterPro"/>
</dbReference>
<comment type="similarity">
    <text evidence="2">Belongs to the TAF11 family.</text>
</comment>
<evidence type="ECO:0000313" key="8">
    <source>
        <dbReference type="EMBL" id="KAB8304093.1"/>
    </source>
</evidence>
<accession>A0A5N6KJX9</accession>
<keyword evidence="4" id="KW-0804">Transcription</keyword>
<evidence type="ECO:0000313" key="9">
    <source>
        <dbReference type="Proteomes" id="UP000326757"/>
    </source>
</evidence>
<dbReference type="Proteomes" id="UP000326757">
    <property type="component" value="Unassembled WGS sequence"/>
</dbReference>
<evidence type="ECO:0000256" key="4">
    <source>
        <dbReference type="ARBA" id="ARBA00023163"/>
    </source>
</evidence>
<feature type="compositionally biased region" description="Polar residues" evidence="6">
    <location>
        <begin position="150"/>
        <end position="160"/>
    </location>
</feature>
<name>A0A5N6KJX9_MONLA</name>
<dbReference type="AlphaFoldDB" id="A0A5N6KJX9"/>
<dbReference type="Pfam" id="PF04719">
    <property type="entry name" value="TAFII28"/>
    <property type="match status" value="1"/>
</dbReference>